<protein>
    <submittedName>
        <fullName evidence="3">TPX2_importin domain-containing protein</fullName>
    </submittedName>
</protein>
<dbReference type="Proteomes" id="UP000050640">
    <property type="component" value="Unplaced"/>
</dbReference>
<sequence>MGRVLLKTSRERLSVLYRFLVNSSTHQISTLRKTNEGRITKQLTAAEKRKRMIEAGTKYAAQNRKIKANCSAGAHFMKLSVKTVPGSTVKIGSCRKSTVPLKLQQISPKKDKQLVDTSISQQSAHETILNRSETKSRPRPHFMKAPLKPINEVFERDDAALTSILNRYPQNSLSGRSSMFRGRERPSLFPNGVNPLDTAAVKFAKPLPLTTLTARSLSLEVVTSTKFDATPILVTPSSTVKMSKRTPVGFLCLKQKRLGLTKASIFENEMILDLKMKFDDILEKLRNLPAGAFTNLKEAVHQIADEQARNANSTGYEYPFNPPLNSTALSFSQSETKDWPSRSSMDCIASRTRRKVRVSQICVNQTEEFESNESSGLQQSTVS</sequence>
<reference evidence="3" key="1">
    <citation type="submission" date="2017-02" db="UniProtKB">
        <authorList>
            <consortium name="WormBaseParasite"/>
        </authorList>
    </citation>
    <scope>IDENTIFICATION</scope>
</reference>
<proteinExistence type="predicted"/>
<evidence type="ECO:0000313" key="3">
    <source>
        <dbReference type="WBParaSite" id="EEL_0000531001-mRNA-1"/>
    </source>
</evidence>
<keyword evidence="2" id="KW-1185">Reference proteome</keyword>
<dbReference type="AlphaFoldDB" id="A0A0R3RTL9"/>
<dbReference type="STRING" id="1147741.A0A0R3RTL9"/>
<dbReference type="WBParaSite" id="EEL_0000531001-mRNA-1">
    <property type="protein sequence ID" value="EEL_0000531001-mRNA-1"/>
    <property type="gene ID" value="EEL_0000531001"/>
</dbReference>
<accession>A0A0R3RTL9</accession>
<evidence type="ECO:0000313" key="2">
    <source>
        <dbReference type="Proteomes" id="UP000050640"/>
    </source>
</evidence>
<evidence type="ECO:0000256" key="1">
    <source>
        <dbReference type="SAM" id="MobiDB-lite"/>
    </source>
</evidence>
<name>A0A0R3RTL9_9BILA</name>
<feature type="region of interest" description="Disordered" evidence="1">
    <location>
        <begin position="112"/>
        <end position="142"/>
    </location>
</feature>
<feature type="compositionally biased region" description="Polar residues" evidence="1">
    <location>
        <begin position="115"/>
        <end position="131"/>
    </location>
</feature>
<organism evidence="2 3">
    <name type="scientific">Elaeophora elaphi</name>
    <dbReference type="NCBI Taxonomy" id="1147741"/>
    <lineage>
        <taxon>Eukaryota</taxon>
        <taxon>Metazoa</taxon>
        <taxon>Ecdysozoa</taxon>
        <taxon>Nematoda</taxon>
        <taxon>Chromadorea</taxon>
        <taxon>Rhabditida</taxon>
        <taxon>Spirurina</taxon>
        <taxon>Spiruromorpha</taxon>
        <taxon>Filarioidea</taxon>
        <taxon>Onchocercidae</taxon>
        <taxon>Elaeophora</taxon>
    </lineage>
</organism>